<protein>
    <submittedName>
        <fullName evidence="1">Uncharacterized protein</fullName>
    </submittedName>
</protein>
<dbReference type="EMBL" id="FNIZ01000002">
    <property type="protein sequence ID" value="SDN96776.1"/>
    <property type="molecule type" value="Genomic_DNA"/>
</dbReference>
<keyword evidence="2" id="KW-1185">Reference proteome</keyword>
<dbReference type="RefSeq" id="WP_089650862.1">
    <property type="nucleotide sequence ID" value="NZ_FNIZ01000002.1"/>
</dbReference>
<accession>A0A1H0FQ41</accession>
<dbReference type="AlphaFoldDB" id="A0A1H0FQ41"/>
<organism evidence="1 2">
    <name type="scientific">Halobacillus aidingensis</name>
    <dbReference type="NCBI Taxonomy" id="240303"/>
    <lineage>
        <taxon>Bacteria</taxon>
        <taxon>Bacillati</taxon>
        <taxon>Bacillota</taxon>
        <taxon>Bacilli</taxon>
        <taxon>Bacillales</taxon>
        <taxon>Bacillaceae</taxon>
        <taxon>Halobacillus</taxon>
    </lineage>
</organism>
<proteinExistence type="predicted"/>
<dbReference type="Proteomes" id="UP000198860">
    <property type="component" value="Unassembled WGS sequence"/>
</dbReference>
<sequence>MNKKEGLVISLILLSFAGLFIWYSSGAKSLTGQSKSWSGQYVGDEENGTMFRELILTYTGDSDIDDLPVTYTVDTESTWGGKEIHWKGTKRLSGQQLYLESKCNDCRIALKSDMTITLQWEDKQEKLVLSK</sequence>
<evidence type="ECO:0000313" key="2">
    <source>
        <dbReference type="Proteomes" id="UP000198860"/>
    </source>
</evidence>
<evidence type="ECO:0000313" key="1">
    <source>
        <dbReference type="EMBL" id="SDN96776.1"/>
    </source>
</evidence>
<reference evidence="2" key="1">
    <citation type="submission" date="2016-10" db="EMBL/GenBank/DDBJ databases">
        <authorList>
            <person name="Varghese N."/>
            <person name="Submissions S."/>
        </authorList>
    </citation>
    <scope>NUCLEOTIDE SEQUENCE [LARGE SCALE GENOMIC DNA]</scope>
    <source>
        <strain evidence="2">CGMCC 1.3703</strain>
    </source>
</reference>
<dbReference type="OrthoDB" id="2971284at2"/>
<name>A0A1H0FQ41_HALAD</name>
<gene>
    <name evidence="1" type="ORF">SAMN05421677_10277</name>
</gene>